<sequence>MTWILNNLPLLWQRLLEHLTLAAPAIVLSLLLAIPLGWIAYRYRLSRWLLVTLTGLLYAIPSLPLFVVLPLILGTGIRDSINVVAALTLYGLALMVRSVSDALAAVPAVVVDAAQAQGFGAWRRFWQVELPLAIPALTAGLRVVTVSTVSLVTVSGVLGLPSLGLLFTDGFQRGIPEEILAGMVLTVVLALVLDALVALLGRALTPWRRAVKA</sequence>
<feature type="domain" description="ABC transmembrane type-1" evidence="7">
    <location>
        <begin position="15"/>
        <end position="197"/>
    </location>
</feature>
<dbReference type="AlphaFoldDB" id="A0A496PFD3"/>
<evidence type="ECO:0000313" key="9">
    <source>
        <dbReference type="Proteomes" id="UP000273119"/>
    </source>
</evidence>
<keyword evidence="3 6" id="KW-0812">Transmembrane</keyword>
<keyword evidence="4 6" id="KW-1133">Transmembrane helix</keyword>
<dbReference type="GO" id="GO:0055085">
    <property type="term" value="P:transmembrane transport"/>
    <property type="evidence" value="ECO:0007669"/>
    <property type="project" value="InterPro"/>
</dbReference>
<evidence type="ECO:0000256" key="3">
    <source>
        <dbReference type="ARBA" id="ARBA00022692"/>
    </source>
</evidence>
<dbReference type="PANTHER" id="PTHR30177:SF4">
    <property type="entry name" value="OSMOPROTECTANT IMPORT PERMEASE PROTEIN OSMW"/>
    <property type="match status" value="1"/>
</dbReference>
<dbReference type="InterPro" id="IPR000515">
    <property type="entry name" value="MetI-like"/>
</dbReference>
<name>A0A496PFD3_9MICC</name>
<keyword evidence="5 6" id="KW-0472">Membrane</keyword>
<dbReference type="SUPFAM" id="SSF161098">
    <property type="entry name" value="MetI-like"/>
    <property type="match status" value="1"/>
</dbReference>
<dbReference type="Pfam" id="PF00528">
    <property type="entry name" value="BPD_transp_1"/>
    <property type="match status" value="1"/>
</dbReference>
<evidence type="ECO:0000256" key="4">
    <source>
        <dbReference type="ARBA" id="ARBA00022989"/>
    </source>
</evidence>
<protein>
    <submittedName>
        <fullName evidence="8">ABC transporter permease subunit</fullName>
    </submittedName>
</protein>
<evidence type="ECO:0000259" key="7">
    <source>
        <dbReference type="PROSITE" id="PS50928"/>
    </source>
</evidence>
<dbReference type="RefSeq" id="WP_121486000.1">
    <property type="nucleotide sequence ID" value="NZ_QQXL01000009.1"/>
</dbReference>
<evidence type="ECO:0000256" key="6">
    <source>
        <dbReference type="RuleBase" id="RU363032"/>
    </source>
</evidence>
<comment type="similarity">
    <text evidence="6">Belongs to the binding-protein-dependent transport system permease family.</text>
</comment>
<dbReference type="InterPro" id="IPR051204">
    <property type="entry name" value="ABC_transp_perm/SBD"/>
</dbReference>
<feature type="transmembrane region" description="Helical" evidence="6">
    <location>
        <begin position="85"/>
        <end position="111"/>
    </location>
</feature>
<comment type="caution">
    <text evidence="8">The sequence shown here is derived from an EMBL/GenBank/DDBJ whole genome shotgun (WGS) entry which is preliminary data.</text>
</comment>
<keyword evidence="9" id="KW-1185">Reference proteome</keyword>
<feature type="transmembrane region" description="Helical" evidence="6">
    <location>
        <begin position="132"/>
        <end position="159"/>
    </location>
</feature>
<proteinExistence type="inferred from homology"/>
<evidence type="ECO:0000256" key="2">
    <source>
        <dbReference type="ARBA" id="ARBA00022448"/>
    </source>
</evidence>
<dbReference type="PANTHER" id="PTHR30177">
    <property type="entry name" value="GLYCINE BETAINE/L-PROLINE TRANSPORT SYSTEM PERMEASE PROTEIN PROW"/>
    <property type="match status" value="1"/>
</dbReference>
<feature type="transmembrane region" description="Helical" evidence="6">
    <location>
        <begin position="48"/>
        <end position="73"/>
    </location>
</feature>
<organism evidence="8 9">
    <name type="scientific">Galactobacter caseinivorans</name>
    <dbReference type="NCBI Taxonomy" id="2676123"/>
    <lineage>
        <taxon>Bacteria</taxon>
        <taxon>Bacillati</taxon>
        <taxon>Actinomycetota</taxon>
        <taxon>Actinomycetes</taxon>
        <taxon>Micrococcales</taxon>
        <taxon>Micrococcaceae</taxon>
        <taxon>Galactobacter</taxon>
    </lineage>
</organism>
<gene>
    <name evidence="8" type="ORF">DWQ67_12780</name>
</gene>
<evidence type="ECO:0000256" key="1">
    <source>
        <dbReference type="ARBA" id="ARBA00004141"/>
    </source>
</evidence>
<evidence type="ECO:0000256" key="5">
    <source>
        <dbReference type="ARBA" id="ARBA00023136"/>
    </source>
</evidence>
<dbReference type="PROSITE" id="PS50928">
    <property type="entry name" value="ABC_TM1"/>
    <property type="match status" value="1"/>
</dbReference>
<dbReference type="CDD" id="cd06261">
    <property type="entry name" value="TM_PBP2"/>
    <property type="match status" value="1"/>
</dbReference>
<dbReference type="InterPro" id="IPR035906">
    <property type="entry name" value="MetI-like_sf"/>
</dbReference>
<evidence type="ECO:0000313" key="8">
    <source>
        <dbReference type="EMBL" id="RKW69429.1"/>
    </source>
</evidence>
<comment type="subcellular location">
    <subcellularLocation>
        <location evidence="6">Cell membrane</location>
        <topology evidence="6">Multi-pass membrane protein</topology>
    </subcellularLocation>
    <subcellularLocation>
        <location evidence="1">Membrane</location>
        <topology evidence="1">Multi-pass membrane protein</topology>
    </subcellularLocation>
</comment>
<dbReference type="Proteomes" id="UP000273119">
    <property type="component" value="Unassembled WGS sequence"/>
</dbReference>
<reference evidence="8 9" key="1">
    <citation type="submission" date="2018-07" db="EMBL/GenBank/DDBJ databases">
        <title>Arthrobacter sp. nov., isolated from raw cow's milk with high bacterial count.</title>
        <authorList>
            <person name="Hahne J."/>
            <person name="Isele D."/>
            <person name="Lipski A."/>
        </authorList>
    </citation>
    <scope>NUCLEOTIDE SEQUENCE [LARGE SCALE GENOMIC DNA]</scope>
    <source>
        <strain evidence="8 9">JZ R-183</strain>
    </source>
</reference>
<dbReference type="Gene3D" id="1.10.3720.10">
    <property type="entry name" value="MetI-like"/>
    <property type="match status" value="1"/>
</dbReference>
<dbReference type="GO" id="GO:0005886">
    <property type="term" value="C:plasma membrane"/>
    <property type="evidence" value="ECO:0007669"/>
    <property type="project" value="UniProtKB-SubCell"/>
</dbReference>
<dbReference type="GO" id="GO:0031460">
    <property type="term" value="P:glycine betaine transport"/>
    <property type="evidence" value="ECO:0007669"/>
    <property type="project" value="TreeGrafter"/>
</dbReference>
<keyword evidence="2 6" id="KW-0813">Transport</keyword>
<accession>A0A496PFD3</accession>
<dbReference type="EMBL" id="QQXL01000009">
    <property type="protein sequence ID" value="RKW69429.1"/>
    <property type="molecule type" value="Genomic_DNA"/>
</dbReference>
<feature type="transmembrane region" description="Helical" evidence="6">
    <location>
        <begin position="179"/>
        <end position="200"/>
    </location>
</feature>
<feature type="transmembrane region" description="Helical" evidence="6">
    <location>
        <begin position="20"/>
        <end position="41"/>
    </location>
</feature>